<dbReference type="Proteomes" id="UP000003240">
    <property type="component" value="Unassembled WGS sequence"/>
</dbReference>
<evidence type="ECO:0000256" key="1">
    <source>
        <dbReference type="SAM" id="MobiDB-lite"/>
    </source>
</evidence>
<gene>
    <name evidence="2" type="ORF">ALO_02811</name>
</gene>
<dbReference type="RefSeq" id="WP_004092595.1">
    <property type="nucleotide sequence ID" value="NZ_AFGF01000017.1"/>
</dbReference>
<evidence type="ECO:0000313" key="2">
    <source>
        <dbReference type="EMBL" id="EGO65506.1"/>
    </source>
</evidence>
<keyword evidence="3" id="KW-1185">Reference proteome</keyword>
<protein>
    <submittedName>
        <fullName evidence="2">Uncharacterized protein</fullName>
    </submittedName>
</protein>
<organism evidence="2 3">
    <name type="scientific">Acetonema longum DSM 6540</name>
    <dbReference type="NCBI Taxonomy" id="1009370"/>
    <lineage>
        <taxon>Bacteria</taxon>
        <taxon>Bacillati</taxon>
        <taxon>Bacillota</taxon>
        <taxon>Negativicutes</taxon>
        <taxon>Acetonemataceae</taxon>
        <taxon>Acetonema</taxon>
    </lineage>
</organism>
<accession>F7NEU5</accession>
<proteinExistence type="predicted"/>
<feature type="region of interest" description="Disordered" evidence="1">
    <location>
        <begin position="35"/>
        <end position="56"/>
    </location>
</feature>
<name>F7NEU5_9FIRM</name>
<dbReference type="AlphaFoldDB" id="F7NEU5"/>
<evidence type="ECO:0000313" key="3">
    <source>
        <dbReference type="Proteomes" id="UP000003240"/>
    </source>
</evidence>
<dbReference type="EMBL" id="AFGF01000017">
    <property type="protein sequence ID" value="EGO65506.1"/>
    <property type="molecule type" value="Genomic_DNA"/>
</dbReference>
<reference evidence="2 3" key="1">
    <citation type="journal article" date="2011" name="EMBO J.">
        <title>Structural diversity of bacterial flagellar motors.</title>
        <authorList>
            <person name="Chen S."/>
            <person name="Beeby M."/>
            <person name="Murphy G.E."/>
            <person name="Leadbetter J.R."/>
            <person name="Hendrixson D.R."/>
            <person name="Briegel A."/>
            <person name="Li Z."/>
            <person name="Shi J."/>
            <person name="Tocheva E.I."/>
            <person name="Muller A."/>
            <person name="Dobro M.J."/>
            <person name="Jensen G.J."/>
        </authorList>
    </citation>
    <scope>NUCLEOTIDE SEQUENCE [LARGE SCALE GENOMIC DNA]</scope>
    <source>
        <strain evidence="2 3">DSM 6540</strain>
    </source>
</reference>
<comment type="caution">
    <text evidence="2">The sequence shown here is derived from an EMBL/GenBank/DDBJ whole genome shotgun (WGS) entry which is preliminary data.</text>
</comment>
<sequence>MAAWKQKEAKKNFLCFPEYNSLQVTVAFHGGIRQNRNKTLANEMAGENPTKDKGRY</sequence>
<dbReference type="STRING" id="1009370.ALO_02811"/>